<evidence type="ECO:0000313" key="1">
    <source>
        <dbReference type="EMBL" id="KAI7938773.1"/>
    </source>
</evidence>
<organism evidence="1 2">
    <name type="scientific">Puccinia striiformis f. sp. tritici</name>
    <dbReference type="NCBI Taxonomy" id="168172"/>
    <lineage>
        <taxon>Eukaryota</taxon>
        <taxon>Fungi</taxon>
        <taxon>Dikarya</taxon>
        <taxon>Basidiomycota</taxon>
        <taxon>Pucciniomycotina</taxon>
        <taxon>Pucciniomycetes</taxon>
        <taxon>Pucciniales</taxon>
        <taxon>Pucciniaceae</taxon>
        <taxon>Puccinia</taxon>
    </lineage>
</organism>
<gene>
    <name evidence="1" type="ORF">MJO28_014352</name>
</gene>
<accession>A0ACC0DW69</accession>
<reference evidence="1 2" key="3">
    <citation type="journal article" date="2022" name="Microbiol. Spectr.">
        <title>Folding features and dynamics of 3D genome architecture in plant fungal pathogens.</title>
        <authorList>
            <person name="Xia C."/>
        </authorList>
    </citation>
    <scope>NUCLEOTIDE SEQUENCE [LARGE SCALE GENOMIC DNA]</scope>
    <source>
        <strain evidence="1 2">93-210</strain>
    </source>
</reference>
<dbReference type="EMBL" id="CM045879">
    <property type="protein sequence ID" value="KAI7938773.1"/>
    <property type="molecule type" value="Genomic_DNA"/>
</dbReference>
<evidence type="ECO:0000313" key="2">
    <source>
        <dbReference type="Proteomes" id="UP001060170"/>
    </source>
</evidence>
<protein>
    <submittedName>
        <fullName evidence="1">Uncharacterized protein</fullName>
    </submittedName>
</protein>
<dbReference type="Proteomes" id="UP001060170">
    <property type="component" value="Chromosome 15"/>
</dbReference>
<keyword evidence="2" id="KW-1185">Reference proteome</keyword>
<comment type="caution">
    <text evidence="1">The sequence shown here is derived from an EMBL/GenBank/DDBJ whole genome shotgun (WGS) entry which is preliminary data.</text>
</comment>
<reference evidence="2" key="1">
    <citation type="journal article" date="2018" name="BMC Genomics">
        <title>Genomic insights into host adaptation between the wheat stripe rust pathogen (Puccinia striiformis f. sp. tritici) and the barley stripe rust pathogen (Puccinia striiformis f. sp. hordei).</title>
        <authorList>
            <person name="Xia C."/>
            <person name="Wang M."/>
            <person name="Yin C."/>
            <person name="Cornejo O.E."/>
            <person name="Hulbert S.H."/>
            <person name="Chen X."/>
        </authorList>
    </citation>
    <scope>NUCLEOTIDE SEQUENCE [LARGE SCALE GENOMIC DNA]</scope>
    <source>
        <strain evidence="2">93-210</strain>
    </source>
</reference>
<proteinExistence type="predicted"/>
<sequence>MATTTNNRQTRHITHPEFTENVIWNDRAIDSIRSTCSCLSGSLSGIIGLTNFSGLGFYLTSFTITNLIILLVNYLKILLGYSLIQSNKNKSKLQNLTENLKFTYSFWVAGLIDNCFGFILWWTRESGVFFVIGYQQLKALC</sequence>
<name>A0ACC0DW69_9BASI</name>
<reference evidence="2" key="2">
    <citation type="journal article" date="2018" name="Mol. Plant Microbe Interact.">
        <title>Genome sequence resources for the wheat stripe rust pathogen (Puccinia striiformis f. sp. tritici) and the barley stripe rust pathogen (Puccinia striiformis f. sp. hordei).</title>
        <authorList>
            <person name="Xia C."/>
            <person name="Wang M."/>
            <person name="Yin C."/>
            <person name="Cornejo O.E."/>
            <person name="Hulbert S.H."/>
            <person name="Chen X."/>
        </authorList>
    </citation>
    <scope>NUCLEOTIDE SEQUENCE [LARGE SCALE GENOMIC DNA]</scope>
    <source>
        <strain evidence="2">93-210</strain>
    </source>
</reference>